<reference evidence="3 4" key="1">
    <citation type="journal article" date="2019" name="Int. J. Syst. Evol. Microbiol.">
        <title>The Global Catalogue of Microorganisms (GCM) 10K type strain sequencing project: providing services to taxonomists for standard genome sequencing and annotation.</title>
        <authorList>
            <consortium name="The Broad Institute Genomics Platform"/>
            <consortium name="The Broad Institute Genome Sequencing Center for Infectious Disease"/>
            <person name="Wu L."/>
            <person name="Ma J."/>
        </authorList>
    </citation>
    <scope>NUCLEOTIDE SEQUENCE [LARGE SCALE GENOMIC DNA]</scope>
    <source>
        <strain evidence="3 4">JCM 13581</strain>
    </source>
</reference>
<dbReference type="Pfam" id="PF26056">
    <property type="entry name" value="DUF8017"/>
    <property type="match status" value="1"/>
</dbReference>
<dbReference type="InterPro" id="IPR058330">
    <property type="entry name" value="DUF8017"/>
</dbReference>
<feature type="region of interest" description="Disordered" evidence="1">
    <location>
        <begin position="28"/>
        <end position="75"/>
    </location>
</feature>
<gene>
    <name evidence="3" type="ORF">GCM10009716_11880</name>
</gene>
<feature type="domain" description="DUF8017" evidence="2">
    <location>
        <begin position="73"/>
        <end position="260"/>
    </location>
</feature>
<accession>A0ABN2NWV8</accession>
<organism evidence="3 4">
    <name type="scientific">Streptomyces sodiiphilus</name>
    <dbReference type="NCBI Taxonomy" id="226217"/>
    <lineage>
        <taxon>Bacteria</taxon>
        <taxon>Bacillati</taxon>
        <taxon>Actinomycetota</taxon>
        <taxon>Actinomycetes</taxon>
        <taxon>Kitasatosporales</taxon>
        <taxon>Streptomycetaceae</taxon>
        <taxon>Streptomyces</taxon>
    </lineage>
</organism>
<dbReference type="EMBL" id="BAAAMJ010000010">
    <property type="protein sequence ID" value="GAA1903501.1"/>
    <property type="molecule type" value="Genomic_DNA"/>
</dbReference>
<protein>
    <recommendedName>
        <fullName evidence="2">DUF8017 domain-containing protein</fullName>
    </recommendedName>
</protein>
<evidence type="ECO:0000256" key="1">
    <source>
        <dbReference type="SAM" id="MobiDB-lite"/>
    </source>
</evidence>
<keyword evidence="4" id="KW-1185">Reference proteome</keyword>
<evidence type="ECO:0000259" key="2">
    <source>
        <dbReference type="Pfam" id="PF26056"/>
    </source>
</evidence>
<name>A0ABN2NWV8_9ACTN</name>
<proteinExistence type="predicted"/>
<dbReference type="Proteomes" id="UP001501303">
    <property type="component" value="Unassembled WGS sequence"/>
</dbReference>
<sequence>MIAIVAAAVLVSAAAAVGVVLLGGGDDRAPRTGETSEPAAGPTSDQDGDGGDEKGSGGDPRDPRRGIQNMPDPVVADDWQVVTSAKRYLAFDVPPDWKVDSPGTIRYWEDEAAGDGSPTMGLSATTTFMEGWCGHGSRAVEGTRGAQGSTGTAEAAEVASGNLVWAAYDQAKAGTFELGDAEPFSNEHGIEGHVAVAAAHGSPLDDEDECDANQGRSVAIAYLDARADLAVWGLVADTGHDEELTDELIDQIISSLRPYND</sequence>
<feature type="compositionally biased region" description="Basic and acidic residues" evidence="1">
    <location>
        <begin position="51"/>
        <end position="65"/>
    </location>
</feature>
<comment type="caution">
    <text evidence="3">The sequence shown here is derived from an EMBL/GenBank/DDBJ whole genome shotgun (WGS) entry which is preliminary data.</text>
</comment>
<evidence type="ECO:0000313" key="4">
    <source>
        <dbReference type="Proteomes" id="UP001501303"/>
    </source>
</evidence>
<evidence type="ECO:0000313" key="3">
    <source>
        <dbReference type="EMBL" id="GAA1903501.1"/>
    </source>
</evidence>